<dbReference type="InterPro" id="IPR013096">
    <property type="entry name" value="Cupin_2"/>
</dbReference>
<dbReference type="GO" id="GO:0005829">
    <property type="term" value="C:cytosol"/>
    <property type="evidence" value="ECO:0007669"/>
    <property type="project" value="TreeGrafter"/>
</dbReference>
<evidence type="ECO:0000313" key="4">
    <source>
        <dbReference type="EMBL" id="SFO09540.1"/>
    </source>
</evidence>
<dbReference type="CDD" id="cd02209">
    <property type="entry name" value="cupin_XRE_C"/>
    <property type="match status" value="1"/>
</dbReference>
<keyword evidence="1" id="KW-0238">DNA-binding</keyword>
<dbReference type="SMART" id="SM00530">
    <property type="entry name" value="HTH_XRE"/>
    <property type="match status" value="1"/>
</dbReference>
<proteinExistence type="predicted"/>
<dbReference type="CDD" id="cd00093">
    <property type="entry name" value="HTH_XRE"/>
    <property type="match status" value="1"/>
</dbReference>
<evidence type="ECO:0000259" key="2">
    <source>
        <dbReference type="PROSITE" id="PS50943"/>
    </source>
</evidence>
<dbReference type="AlphaFoldDB" id="A0A1I5EDR5"/>
<dbReference type="InterPro" id="IPR014710">
    <property type="entry name" value="RmlC-like_jellyroll"/>
</dbReference>
<dbReference type="SUPFAM" id="SSF51182">
    <property type="entry name" value="RmlC-like cupins"/>
    <property type="match status" value="1"/>
</dbReference>
<dbReference type="Proteomes" id="UP000199137">
    <property type="component" value="Unassembled WGS sequence"/>
</dbReference>
<dbReference type="Pfam" id="PF07883">
    <property type="entry name" value="Cupin_2"/>
    <property type="match status" value="1"/>
</dbReference>
<dbReference type="GO" id="GO:0003700">
    <property type="term" value="F:DNA-binding transcription factor activity"/>
    <property type="evidence" value="ECO:0007669"/>
    <property type="project" value="TreeGrafter"/>
</dbReference>
<dbReference type="OrthoDB" id="5114244at2"/>
<accession>A0A1I5EDR5</accession>
<protein>
    <submittedName>
        <fullName evidence="3">Helix-turn-helix transcriptional regulator</fullName>
    </submittedName>
    <submittedName>
        <fullName evidence="4">Transcriptional regulator, contains XRE-family HTH domain</fullName>
    </submittedName>
</protein>
<reference evidence="4 5" key="1">
    <citation type="submission" date="2016-10" db="EMBL/GenBank/DDBJ databases">
        <authorList>
            <person name="de Groot N.N."/>
        </authorList>
    </citation>
    <scope>NUCLEOTIDE SEQUENCE [LARGE SCALE GENOMIC DNA]</scope>
    <source>
        <strain evidence="4 5">DSM 44637</strain>
    </source>
</reference>
<evidence type="ECO:0000256" key="1">
    <source>
        <dbReference type="ARBA" id="ARBA00023125"/>
    </source>
</evidence>
<reference evidence="3 6" key="2">
    <citation type="submission" date="2020-01" db="EMBL/GenBank/DDBJ databases">
        <title>Insect and environment-associated Actinomycetes.</title>
        <authorList>
            <person name="Currrie C."/>
            <person name="Chevrette M."/>
            <person name="Carlson C."/>
            <person name="Stubbendieck R."/>
            <person name="Wendt-Pienkowski E."/>
        </authorList>
    </citation>
    <scope>NUCLEOTIDE SEQUENCE [LARGE SCALE GENOMIC DNA]</scope>
    <source>
        <strain evidence="3 6">SID8386</strain>
    </source>
</reference>
<dbReference type="EMBL" id="FOWC01000001">
    <property type="protein sequence ID" value="SFO09540.1"/>
    <property type="molecule type" value="Genomic_DNA"/>
</dbReference>
<dbReference type="Gene3D" id="1.10.260.40">
    <property type="entry name" value="lambda repressor-like DNA-binding domains"/>
    <property type="match status" value="1"/>
</dbReference>
<gene>
    <name evidence="3" type="ORF">G3I59_43020</name>
    <name evidence="4" type="ORF">SAMN05421854_101601</name>
</gene>
<dbReference type="PANTHER" id="PTHR46797">
    <property type="entry name" value="HTH-TYPE TRANSCRIPTIONAL REGULATOR"/>
    <property type="match status" value="1"/>
</dbReference>
<dbReference type="STRING" id="112413.SAMN05421854_101601"/>
<organism evidence="4 5">
    <name type="scientific">Amycolatopsis rubida</name>
    <dbReference type="NCBI Taxonomy" id="112413"/>
    <lineage>
        <taxon>Bacteria</taxon>
        <taxon>Bacillati</taxon>
        <taxon>Actinomycetota</taxon>
        <taxon>Actinomycetes</taxon>
        <taxon>Pseudonocardiales</taxon>
        <taxon>Pseudonocardiaceae</taxon>
        <taxon>Amycolatopsis</taxon>
    </lineage>
</organism>
<dbReference type="PANTHER" id="PTHR46797:SF1">
    <property type="entry name" value="METHYLPHOSPHONATE SYNTHASE"/>
    <property type="match status" value="1"/>
</dbReference>
<sequence length="178" mass="19117">MSQEAEEAEQRITRRLRELRLERGLTLDKVAAAADLTPGYLSRVESGQRVPSLGTLVVLARALDVSVADLVASEERRSPIVKREDAVTYGTRGASMTHLSPPSSALEATLVTLRGKSVPPRPTRHRGEEWLHVVSGQLELTLAGETHLLAAGDSAQFPGSTDHTLRGAPDAEVLVVIA</sequence>
<feature type="domain" description="HTH cro/C1-type" evidence="2">
    <location>
        <begin position="16"/>
        <end position="70"/>
    </location>
</feature>
<keyword evidence="6" id="KW-1185">Reference proteome</keyword>
<dbReference type="Proteomes" id="UP000470404">
    <property type="component" value="Unassembled WGS sequence"/>
</dbReference>
<dbReference type="InterPro" id="IPR011051">
    <property type="entry name" value="RmlC_Cupin_sf"/>
</dbReference>
<dbReference type="SUPFAM" id="SSF47413">
    <property type="entry name" value="lambda repressor-like DNA-binding domains"/>
    <property type="match status" value="1"/>
</dbReference>
<dbReference type="InterPro" id="IPR001387">
    <property type="entry name" value="Cro/C1-type_HTH"/>
</dbReference>
<evidence type="ECO:0000313" key="5">
    <source>
        <dbReference type="Proteomes" id="UP000199137"/>
    </source>
</evidence>
<dbReference type="InterPro" id="IPR010982">
    <property type="entry name" value="Lambda_DNA-bd_dom_sf"/>
</dbReference>
<dbReference type="GO" id="GO:0003677">
    <property type="term" value="F:DNA binding"/>
    <property type="evidence" value="ECO:0007669"/>
    <property type="project" value="UniProtKB-KW"/>
</dbReference>
<name>A0A1I5EDR5_9PSEU</name>
<dbReference type="EMBL" id="JAAGNC010000207">
    <property type="protein sequence ID" value="NEC62199.1"/>
    <property type="molecule type" value="Genomic_DNA"/>
</dbReference>
<dbReference type="InterPro" id="IPR050807">
    <property type="entry name" value="TransReg_Diox_bact_type"/>
</dbReference>
<dbReference type="Pfam" id="PF01381">
    <property type="entry name" value="HTH_3"/>
    <property type="match status" value="1"/>
</dbReference>
<dbReference type="RefSeq" id="WP_067583840.1">
    <property type="nucleotide sequence ID" value="NZ_FOWC01000001.1"/>
</dbReference>
<dbReference type="Gene3D" id="2.60.120.10">
    <property type="entry name" value="Jelly Rolls"/>
    <property type="match status" value="1"/>
</dbReference>
<dbReference type="PROSITE" id="PS50943">
    <property type="entry name" value="HTH_CROC1"/>
    <property type="match status" value="1"/>
</dbReference>
<evidence type="ECO:0000313" key="6">
    <source>
        <dbReference type="Proteomes" id="UP000470404"/>
    </source>
</evidence>
<evidence type="ECO:0000313" key="3">
    <source>
        <dbReference type="EMBL" id="NEC62199.1"/>
    </source>
</evidence>